<evidence type="ECO:0000256" key="3">
    <source>
        <dbReference type="ARBA" id="ARBA00023014"/>
    </source>
</evidence>
<feature type="domain" description="4Fe-4S ferredoxin-type" evidence="4">
    <location>
        <begin position="30"/>
        <end position="61"/>
    </location>
</feature>
<proteinExistence type="predicted"/>
<name>A0A9D2M1J2_9FIRM</name>
<dbReference type="AlphaFoldDB" id="A0A9D2M1J2"/>
<sequence>PAGIVINQCARMSQLIRRSPSAGWLTPESQAMMMKIEDCLHCGQCKKKCPYGLDTPTLLQQNLEDYKNILAGKVQV</sequence>
<keyword evidence="1" id="KW-0479">Metal-binding</keyword>
<reference evidence="5" key="1">
    <citation type="journal article" date="2021" name="PeerJ">
        <title>Extensive microbial diversity within the chicken gut microbiome revealed by metagenomics and culture.</title>
        <authorList>
            <person name="Gilroy R."/>
            <person name="Ravi A."/>
            <person name="Getino M."/>
            <person name="Pursley I."/>
            <person name="Horton D.L."/>
            <person name="Alikhan N.F."/>
            <person name="Baker D."/>
            <person name="Gharbi K."/>
            <person name="Hall N."/>
            <person name="Watson M."/>
            <person name="Adriaenssens E.M."/>
            <person name="Foster-Nyarko E."/>
            <person name="Jarju S."/>
            <person name="Secka A."/>
            <person name="Antonio M."/>
            <person name="Oren A."/>
            <person name="Chaudhuri R.R."/>
            <person name="La Ragione R."/>
            <person name="Hildebrand F."/>
            <person name="Pallen M.J."/>
        </authorList>
    </citation>
    <scope>NUCLEOTIDE SEQUENCE</scope>
    <source>
        <strain evidence="5">ChiBcolR8-3208</strain>
    </source>
</reference>
<dbReference type="Proteomes" id="UP000824214">
    <property type="component" value="Unassembled WGS sequence"/>
</dbReference>
<organism evidence="5 6">
    <name type="scientific">Candidatus Acutalibacter ornithocaccae</name>
    <dbReference type="NCBI Taxonomy" id="2838416"/>
    <lineage>
        <taxon>Bacteria</taxon>
        <taxon>Bacillati</taxon>
        <taxon>Bacillota</taxon>
        <taxon>Clostridia</taxon>
        <taxon>Eubacteriales</taxon>
        <taxon>Acutalibacteraceae</taxon>
        <taxon>Acutalibacter</taxon>
    </lineage>
</organism>
<keyword evidence="2" id="KW-0408">Iron</keyword>
<accession>A0A9D2M1J2</accession>
<evidence type="ECO:0000313" key="6">
    <source>
        <dbReference type="Proteomes" id="UP000824214"/>
    </source>
</evidence>
<keyword evidence="3" id="KW-0411">Iron-sulfur</keyword>
<dbReference type="GO" id="GO:0051536">
    <property type="term" value="F:iron-sulfur cluster binding"/>
    <property type="evidence" value="ECO:0007669"/>
    <property type="project" value="UniProtKB-KW"/>
</dbReference>
<evidence type="ECO:0000256" key="2">
    <source>
        <dbReference type="ARBA" id="ARBA00023004"/>
    </source>
</evidence>
<dbReference type="InterPro" id="IPR017896">
    <property type="entry name" value="4Fe4S_Fe-S-bd"/>
</dbReference>
<dbReference type="EMBL" id="DWXZ01000245">
    <property type="protein sequence ID" value="HJB38648.1"/>
    <property type="molecule type" value="Genomic_DNA"/>
</dbReference>
<dbReference type="PROSITE" id="PS00198">
    <property type="entry name" value="4FE4S_FER_1"/>
    <property type="match status" value="1"/>
</dbReference>
<evidence type="ECO:0000313" key="5">
    <source>
        <dbReference type="EMBL" id="HJB38648.1"/>
    </source>
</evidence>
<feature type="non-terminal residue" evidence="5">
    <location>
        <position position="1"/>
    </location>
</feature>
<dbReference type="Pfam" id="PF13534">
    <property type="entry name" value="Fer4_17"/>
    <property type="match status" value="1"/>
</dbReference>
<dbReference type="PROSITE" id="PS51379">
    <property type="entry name" value="4FE4S_FER_2"/>
    <property type="match status" value="1"/>
</dbReference>
<reference evidence="5" key="2">
    <citation type="submission" date="2021-04" db="EMBL/GenBank/DDBJ databases">
        <authorList>
            <person name="Gilroy R."/>
        </authorList>
    </citation>
    <scope>NUCLEOTIDE SEQUENCE</scope>
    <source>
        <strain evidence="5">ChiBcolR8-3208</strain>
    </source>
</reference>
<dbReference type="GO" id="GO:0046872">
    <property type="term" value="F:metal ion binding"/>
    <property type="evidence" value="ECO:0007669"/>
    <property type="project" value="UniProtKB-KW"/>
</dbReference>
<dbReference type="InterPro" id="IPR017900">
    <property type="entry name" value="4Fe4S_Fe_S_CS"/>
</dbReference>
<evidence type="ECO:0000259" key="4">
    <source>
        <dbReference type="PROSITE" id="PS51379"/>
    </source>
</evidence>
<evidence type="ECO:0000256" key="1">
    <source>
        <dbReference type="ARBA" id="ARBA00022723"/>
    </source>
</evidence>
<comment type="caution">
    <text evidence="5">The sequence shown here is derived from an EMBL/GenBank/DDBJ whole genome shotgun (WGS) entry which is preliminary data.</text>
</comment>
<protein>
    <submittedName>
        <fullName evidence="5">4Fe-4S dicluster domain-containing protein</fullName>
    </submittedName>
</protein>
<dbReference type="SUPFAM" id="SSF54862">
    <property type="entry name" value="4Fe-4S ferredoxins"/>
    <property type="match status" value="1"/>
</dbReference>
<gene>
    <name evidence="5" type="ORF">H9942_11390</name>
</gene>